<evidence type="ECO:0000313" key="4">
    <source>
        <dbReference type="Proteomes" id="UP000018418"/>
    </source>
</evidence>
<dbReference type="Pfam" id="PF01757">
    <property type="entry name" value="Acyl_transf_3"/>
    <property type="match status" value="1"/>
</dbReference>
<proteinExistence type="predicted"/>
<dbReference type="InterPro" id="IPR052734">
    <property type="entry name" value="Nod_factor_acetyltransferase"/>
</dbReference>
<dbReference type="Proteomes" id="UP000018418">
    <property type="component" value="Unassembled WGS sequence"/>
</dbReference>
<accession>V2UVH3</accession>
<dbReference type="PANTHER" id="PTHR37312">
    <property type="entry name" value="MEMBRANE-BOUND ACYLTRANSFERASE YKRP-RELATED"/>
    <property type="match status" value="1"/>
</dbReference>
<name>V2UVH3_9GAMM</name>
<feature type="domain" description="Acyltransferase 3" evidence="2">
    <location>
        <begin position="4"/>
        <end position="298"/>
    </location>
</feature>
<keyword evidence="1" id="KW-1133">Transmembrane helix</keyword>
<dbReference type="PANTHER" id="PTHR37312:SF1">
    <property type="entry name" value="MEMBRANE-BOUND ACYLTRANSFERASE YKRP-RELATED"/>
    <property type="match status" value="1"/>
</dbReference>
<evidence type="ECO:0000313" key="3">
    <source>
        <dbReference type="EMBL" id="ESK52655.1"/>
    </source>
</evidence>
<sequence length="327" mass="38358">MRDQSIDIYKGLLIFLVVFGHFLERFLGWQDALAKIFLQNIYLLHMPAFVFISGYLFKDQKISQKLQYFLSLMIPFQLFYVLLDAYYTGQFSSKWLWQPYWLLWYLWAMLAWVILTHWLKQTAYPVVLSLLLALLIGLSPINNYLFSIGRIFNFLPFFMLGHIYGKAWLDILRRLPFTYLIAIIIIVGLLGLTQLYPLKSYWLYGSLSYTQMHIAPLQGMLIRSQYLIMSCCAVFAWAMLAGKLPKFLSQLGQASLPIYLWHGLIVLWLSHLWHFAVTPPIQLLIAFCASILTCWVCMLPIFQRSIQMLSNGFLWLFTKITPKKTEI</sequence>
<comment type="caution">
    <text evidence="3">The sequence shown here is derived from an EMBL/GenBank/DDBJ whole genome shotgun (WGS) entry which is preliminary data.</text>
</comment>
<keyword evidence="4" id="KW-1185">Reference proteome</keyword>
<evidence type="ECO:0000259" key="2">
    <source>
        <dbReference type="Pfam" id="PF01757"/>
    </source>
</evidence>
<dbReference type="GO" id="GO:0016747">
    <property type="term" value="F:acyltransferase activity, transferring groups other than amino-acyl groups"/>
    <property type="evidence" value="ECO:0007669"/>
    <property type="project" value="InterPro"/>
</dbReference>
<feature type="transmembrane region" description="Helical" evidence="1">
    <location>
        <begin position="36"/>
        <end position="57"/>
    </location>
</feature>
<feature type="transmembrane region" description="Helical" evidence="1">
    <location>
        <begin position="177"/>
        <end position="196"/>
    </location>
</feature>
<organism evidence="3 4">
    <name type="scientific">Acinetobacter brisouii CIP 110357</name>
    <dbReference type="NCBI Taxonomy" id="1341683"/>
    <lineage>
        <taxon>Bacteria</taxon>
        <taxon>Pseudomonadati</taxon>
        <taxon>Pseudomonadota</taxon>
        <taxon>Gammaproteobacteria</taxon>
        <taxon>Moraxellales</taxon>
        <taxon>Moraxellaceae</taxon>
        <taxon>Acinetobacter</taxon>
    </lineage>
</organism>
<dbReference type="AlphaFoldDB" id="V2UVH3"/>
<feature type="transmembrane region" description="Helical" evidence="1">
    <location>
        <begin position="226"/>
        <end position="244"/>
    </location>
</feature>
<dbReference type="RefSeq" id="WP_004903801.1">
    <property type="nucleotide sequence ID" value="NZ_BBTI01000001.1"/>
</dbReference>
<keyword evidence="1" id="KW-0472">Membrane</keyword>
<gene>
    <name evidence="3" type="ORF">P255_00815</name>
</gene>
<feature type="transmembrane region" description="Helical" evidence="1">
    <location>
        <begin position="12"/>
        <end position="30"/>
    </location>
</feature>
<dbReference type="PATRIC" id="fig|1341683.3.peg.807"/>
<dbReference type="EMBL" id="AYEU01000003">
    <property type="protein sequence ID" value="ESK52655.1"/>
    <property type="molecule type" value="Genomic_DNA"/>
</dbReference>
<feature type="transmembrane region" description="Helical" evidence="1">
    <location>
        <begin position="256"/>
        <end position="275"/>
    </location>
</feature>
<feature type="transmembrane region" description="Helical" evidence="1">
    <location>
        <begin position="69"/>
        <end position="89"/>
    </location>
</feature>
<keyword evidence="1" id="KW-0812">Transmembrane</keyword>
<dbReference type="HOGENOM" id="CLU_047004_1_0_6"/>
<evidence type="ECO:0000256" key="1">
    <source>
        <dbReference type="SAM" id="Phobius"/>
    </source>
</evidence>
<protein>
    <recommendedName>
        <fullName evidence="2">Acyltransferase 3 domain-containing protein</fullName>
    </recommendedName>
</protein>
<reference evidence="3 4" key="1">
    <citation type="submission" date="2013-10" db="EMBL/GenBank/DDBJ databases">
        <title>The Genome Sequence of Acinetobacter brisouii CIP 110357.</title>
        <authorList>
            <consortium name="The Broad Institute Genomics Platform"/>
            <consortium name="The Broad Institute Genome Sequencing Center for Infectious Disease"/>
            <person name="Cerqueira G."/>
            <person name="Feldgarden M."/>
            <person name="Courvalin P."/>
            <person name="Grillot-Courvalin C."/>
            <person name="Clermont D."/>
            <person name="Rocha E."/>
            <person name="Yoon E.-J."/>
            <person name="Nemec A."/>
            <person name="Young S.K."/>
            <person name="Zeng Q."/>
            <person name="Gargeya S."/>
            <person name="Fitzgerald M."/>
            <person name="Abouelleil A."/>
            <person name="Alvarado L."/>
            <person name="Berlin A.M."/>
            <person name="Chapman S.B."/>
            <person name="Gainer-Dewar J."/>
            <person name="Goldberg J."/>
            <person name="Gnerre S."/>
            <person name="Griggs A."/>
            <person name="Gujja S."/>
            <person name="Hansen M."/>
            <person name="Howarth C."/>
            <person name="Imamovic A."/>
            <person name="Ireland A."/>
            <person name="Larimer J."/>
            <person name="McCowan C."/>
            <person name="Murphy C."/>
            <person name="Pearson M."/>
            <person name="Poon T.W."/>
            <person name="Priest M."/>
            <person name="Roberts A."/>
            <person name="Saif S."/>
            <person name="Shea T."/>
            <person name="Sykes S."/>
            <person name="Wortman J."/>
            <person name="Nusbaum C."/>
            <person name="Birren B."/>
        </authorList>
    </citation>
    <scope>NUCLEOTIDE SEQUENCE [LARGE SCALE GENOMIC DNA]</scope>
    <source>
        <strain evidence="3 4">CIP 110357</strain>
    </source>
</reference>
<feature type="transmembrane region" description="Helical" evidence="1">
    <location>
        <begin position="122"/>
        <end position="141"/>
    </location>
</feature>
<dbReference type="STRING" id="396323.VH98_08475"/>
<dbReference type="InterPro" id="IPR002656">
    <property type="entry name" value="Acyl_transf_3_dom"/>
</dbReference>
<feature type="transmembrane region" description="Helical" evidence="1">
    <location>
        <begin position="281"/>
        <end position="302"/>
    </location>
</feature>
<feature type="transmembrane region" description="Helical" evidence="1">
    <location>
        <begin position="95"/>
        <end position="115"/>
    </location>
</feature>
<dbReference type="OrthoDB" id="6623990at2"/>